<feature type="transmembrane region" description="Helical" evidence="1">
    <location>
        <begin position="68"/>
        <end position="87"/>
    </location>
</feature>
<feature type="transmembrane region" description="Helical" evidence="1">
    <location>
        <begin position="99"/>
        <end position="117"/>
    </location>
</feature>
<dbReference type="RefSeq" id="WP_145093726.1">
    <property type="nucleotide sequence ID" value="NZ_CP036274.1"/>
</dbReference>
<keyword evidence="1" id="KW-0472">Membrane</keyword>
<proteinExistence type="predicted"/>
<keyword evidence="3" id="KW-1185">Reference proteome</keyword>
<protein>
    <recommendedName>
        <fullName evidence="4">NfeD-like C-terminal domain-containing protein</fullName>
    </recommendedName>
</protein>
<accession>A0A517YHD1</accession>
<keyword evidence="1" id="KW-0812">Transmembrane</keyword>
<name>A0A517YHD1_9BACT</name>
<dbReference type="InterPro" id="IPR012340">
    <property type="entry name" value="NA-bd_OB-fold"/>
</dbReference>
<dbReference type="KEGG" id="aagg:ETAA8_47430"/>
<evidence type="ECO:0000256" key="1">
    <source>
        <dbReference type="SAM" id="Phobius"/>
    </source>
</evidence>
<keyword evidence="1" id="KW-1133">Transmembrane helix</keyword>
<dbReference type="AlphaFoldDB" id="A0A517YHD1"/>
<dbReference type="OrthoDB" id="289477at2"/>
<sequence length="205" mass="21283">MTSLFLFFAVVGGTVLICQFVLTLIGLSGGHEIPDDLSVDHGGDFSDGSDQGGDIGHGHSGDAHASSWLFGVLSFRTLVAASTFFGLGGLAAREGGLPLLPQLLIAAVCGLGAMYGVHWIMKLIGRLGEDGTVRIQRAIGQEGTVYIPIPGSRAQAGKIQLRLQNRLMEYAAVTEATGRLATGTKVRVVGVAGDVLEVTPLPKSA</sequence>
<evidence type="ECO:0000313" key="2">
    <source>
        <dbReference type="EMBL" id="QDU29628.1"/>
    </source>
</evidence>
<dbReference type="Gene3D" id="2.40.50.140">
    <property type="entry name" value="Nucleic acid-binding proteins"/>
    <property type="match status" value="1"/>
</dbReference>
<reference evidence="2 3" key="1">
    <citation type="submission" date="2019-02" db="EMBL/GenBank/DDBJ databases">
        <title>Deep-cultivation of Planctomycetes and their phenomic and genomic characterization uncovers novel biology.</title>
        <authorList>
            <person name="Wiegand S."/>
            <person name="Jogler M."/>
            <person name="Boedeker C."/>
            <person name="Pinto D."/>
            <person name="Vollmers J."/>
            <person name="Rivas-Marin E."/>
            <person name="Kohn T."/>
            <person name="Peeters S.H."/>
            <person name="Heuer A."/>
            <person name="Rast P."/>
            <person name="Oberbeckmann S."/>
            <person name="Bunk B."/>
            <person name="Jeske O."/>
            <person name="Meyerdierks A."/>
            <person name="Storesund J.E."/>
            <person name="Kallscheuer N."/>
            <person name="Luecker S."/>
            <person name="Lage O.M."/>
            <person name="Pohl T."/>
            <person name="Merkel B.J."/>
            <person name="Hornburger P."/>
            <person name="Mueller R.-W."/>
            <person name="Bruemmer F."/>
            <person name="Labrenz M."/>
            <person name="Spormann A.M."/>
            <person name="Op den Camp H."/>
            <person name="Overmann J."/>
            <person name="Amann R."/>
            <person name="Jetten M.S.M."/>
            <person name="Mascher T."/>
            <person name="Medema M.H."/>
            <person name="Devos D.P."/>
            <person name="Kaster A.-K."/>
            <person name="Ovreas L."/>
            <person name="Rohde M."/>
            <person name="Galperin M.Y."/>
            <person name="Jogler C."/>
        </authorList>
    </citation>
    <scope>NUCLEOTIDE SEQUENCE [LARGE SCALE GENOMIC DNA]</scope>
    <source>
        <strain evidence="2 3">ETA_A8</strain>
    </source>
</reference>
<organism evidence="2 3">
    <name type="scientific">Anatilimnocola aggregata</name>
    <dbReference type="NCBI Taxonomy" id="2528021"/>
    <lineage>
        <taxon>Bacteria</taxon>
        <taxon>Pseudomonadati</taxon>
        <taxon>Planctomycetota</taxon>
        <taxon>Planctomycetia</taxon>
        <taxon>Pirellulales</taxon>
        <taxon>Pirellulaceae</taxon>
        <taxon>Anatilimnocola</taxon>
    </lineage>
</organism>
<dbReference type="EMBL" id="CP036274">
    <property type="protein sequence ID" value="QDU29628.1"/>
    <property type="molecule type" value="Genomic_DNA"/>
</dbReference>
<evidence type="ECO:0000313" key="3">
    <source>
        <dbReference type="Proteomes" id="UP000315017"/>
    </source>
</evidence>
<evidence type="ECO:0008006" key="4">
    <source>
        <dbReference type="Google" id="ProtNLM"/>
    </source>
</evidence>
<dbReference type="Proteomes" id="UP000315017">
    <property type="component" value="Chromosome"/>
</dbReference>
<gene>
    <name evidence="2" type="ORF">ETAA8_47430</name>
</gene>
<feature type="transmembrane region" description="Helical" evidence="1">
    <location>
        <begin position="6"/>
        <end position="27"/>
    </location>
</feature>